<evidence type="ECO:0000256" key="1">
    <source>
        <dbReference type="ARBA" id="ARBA00004123"/>
    </source>
</evidence>
<keyword evidence="4" id="KW-0238">DNA-binding</keyword>
<evidence type="ECO:0000313" key="9">
    <source>
        <dbReference type="EMBL" id="CEJ56168.1"/>
    </source>
</evidence>
<feature type="compositionally biased region" description="Polar residues" evidence="7">
    <location>
        <begin position="80"/>
        <end position="91"/>
    </location>
</feature>
<dbReference type="InterPro" id="IPR050987">
    <property type="entry name" value="AtrR-like"/>
</dbReference>
<dbReference type="InterPro" id="IPR036864">
    <property type="entry name" value="Zn2-C6_fun-type_DNA-bd_sf"/>
</dbReference>
<dbReference type="PANTHER" id="PTHR46910">
    <property type="entry name" value="TRANSCRIPTION FACTOR PDR1"/>
    <property type="match status" value="1"/>
</dbReference>
<accession>A0A0F7TMG4</accession>
<keyword evidence="6" id="KW-0539">Nucleus</keyword>
<dbReference type="CDD" id="cd00067">
    <property type="entry name" value="GAL4"/>
    <property type="match status" value="1"/>
</dbReference>
<evidence type="ECO:0000256" key="6">
    <source>
        <dbReference type="ARBA" id="ARBA00023242"/>
    </source>
</evidence>
<dbReference type="SMART" id="SM00066">
    <property type="entry name" value="GAL4"/>
    <property type="match status" value="1"/>
</dbReference>
<dbReference type="InterPro" id="IPR007219">
    <property type="entry name" value="XnlR_reg_dom"/>
</dbReference>
<comment type="subcellular location">
    <subcellularLocation>
        <location evidence="1">Nucleus</location>
    </subcellularLocation>
</comment>
<evidence type="ECO:0000313" key="10">
    <source>
        <dbReference type="Proteomes" id="UP000042958"/>
    </source>
</evidence>
<dbReference type="GO" id="GO:0003677">
    <property type="term" value="F:DNA binding"/>
    <property type="evidence" value="ECO:0007669"/>
    <property type="project" value="UniProtKB-KW"/>
</dbReference>
<keyword evidence="2" id="KW-0479">Metal-binding</keyword>
<keyword evidence="5" id="KW-0804">Transcription</keyword>
<dbReference type="AlphaFoldDB" id="A0A0F7TMG4"/>
<evidence type="ECO:0000256" key="5">
    <source>
        <dbReference type="ARBA" id="ARBA00023163"/>
    </source>
</evidence>
<feature type="compositionally biased region" description="Polar residues" evidence="7">
    <location>
        <begin position="102"/>
        <end position="113"/>
    </location>
</feature>
<dbReference type="SUPFAM" id="SSF57701">
    <property type="entry name" value="Zn2/Cys6 DNA-binding domain"/>
    <property type="match status" value="1"/>
</dbReference>
<feature type="region of interest" description="Disordered" evidence="7">
    <location>
        <begin position="79"/>
        <end position="113"/>
    </location>
</feature>
<dbReference type="Pfam" id="PF00172">
    <property type="entry name" value="Zn_clus"/>
    <property type="match status" value="1"/>
</dbReference>
<keyword evidence="10" id="KW-1185">Reference proteome</keyword>
<gene>
    <name evidence="9" type="ORF">PMG11_02386</name>
</gene>
<dbReference type="InterPro" id="IPR001138">
    <property type="entry name" value="Zn2Cys6_DnaBD"/>
</dbReference>
<feature type="domain" description="Zn(2)-C6 fungal-type" evidence="8">
    <location>
        <begin position="18"/>
        <end position="50"/>
    </location>
</feature>
<protein>
    <recommendedName>
        <fullName evidence="8">Zn(2)-C6 fungal-type domain-containing protein</fullName>
    </recommendedName>
</protein>
<dbReference type="GO" id="GO:0008270">
    <property type="term" value="F:zinc ion binding"/>
    <property type="evidence" value="ECO:0007669"/>
    <property type="project" value="InterPro"/>
</dbReference>
<sequence>MTSHRQMPPKRPLRQKKACDVCYRRKVQCSLPTPDGPCEWCVQRGLDCTFQRENPRKKRRNSDVQNLFRRIQELEGALSQIGSTPESSGQASDHPEELATPVRSSIDTTHASNVASGREELTFAGSSLSPITFAQTPASSLSQFAKESPAQIHRFARQWGPNWYFNGIPISSEAGRKWVSQRTGQPVSWADFSIPIVRIREASTLERPLSPALCELPDKEATREIMTMFFKSSFRLAFPVLDGVLFQTTLETAYEHVEGIPHSTMQLSAKACILSMLAIAPRIDMSRQLSFPIDTDLCANKARSLLLPLAEVISLTTLQTAIMLQIQRIFCTDWQDATFFQSIACRIVCALKGHIWQPSNSPGLENTLSDREASHIRQLFWLCYMLDKDISLFTGNPPLLSEVYCDLTLPDNYYDHYTYLPALNLSTTGNEGSQGVIIPHLPGDPHLSHLKEKVYRQLLSARALKDNDNQLLLNIRQLDDEIEHWRLSIPVNFRPALFVSKNTLPNASDEGIPFVIRRMSLQLDYHHLMTVIHTTVRKCTVETSDEMPDLHSVVHSSFDLSLVAGRSTLWCLRTLVSLIAEDAFRFVTFYSTAAALTLFLNIVIHPLDAQSRIDLELLISAANTIRNMPVRALTKIEVSDIRELSKFVMRLVWLGTCAVTKAEKEND</sequence>
<organism evidence="9 10">
    <name type="scientific">Penicillium brasilianum</name>
    <dbReference type="NCBI Taxonomy" id="104259"/>
    <lineage>
        <taxon>Eukaryota</taxon>
        <taxon>Fungi</taxon>
        <taxon>Dikarya</taxon>
        <taxon>Ascomycota</taxon>
        <taxon>Pezizomycotina</taxon>
        <taxon>Eurotiomycetes</taxon>
        <taxon>Eurotiomycetidae</taxon>
        <taxon>Eurotiales</taxon>
        <taxon>Aspergillaceae</taxon>
        <taxon>Penicillium</taxon>
    </lineage>
</organism>
<evidence type="ECO:0000256" key="2">
    <source>
        <dbReference type="ARBA" id="ARBA00022723"/>
    </source>
</evidence>
<evidence type="ECO:0000256" key="7">
    <source>
        <dbReference type="SAM" id="MobiDB-lite"/>
    </source>
</evidence>
<dbReference type="PANTHER" id="PTHR46910:SF37">
    <property type="entry name" value="ZN(II)2CYS6 TRANSCRIPTION FACTOR (EUROFUNG)"/>
    <property type="match status" value="1"/>
</dbReference>
<evidence type="ECO:0000256" key="3">
    <source>
        <dbReference type="ARBA" id="ARBA00023015"/>
    </source>
</evidence>
<proteinExistence type="predicted"/>
<dbReference type="GO" id="GO:0000981">
    <property type="term" value="F:DNA-binding transcription factor activity, RNA polymerase II-specific"/>
    <property type="evidence" value="ECO:0007669"/>
    <property type="project" value="InterPro"/>
</dbReference>
<reference evidence="10" key="1">
    <citation type="journal article" date="2015" name="Genome Announc.">
        <title>Draft genome sequence of the fungus Penicillium brasilianum MG11.</title>
        <authorList>
            <person name="Horn F."/>
            <person name="Linde J."/>
            <person name="Mattern D.J."/>
            <person name="Walther G."/>
            <person name="Guthke R."/>
            <person name="Brakhage A.A."/>
            <person name="Valiante V."/>
        </authorList>
    </citation>
    <scope>NUCLEOTIDE SEQUENCE [LARGE SCALE GENOMIC DNA]</scope>
    <source>
        <strain evidence="10">MG11</strain>
    </source>
</reference>
<dbReference type="Proteomes" id="UP000042958">
    <property type="component" value="Unassembled WGS sequence"/>
</dbReference>
<dbReference type="OrthoDB" id="4116913at2759"/>
<dbReference type="Pfam" id="PF04082">
    <property type="entry name" value="Fungal_trans"/>
    <property type="match status" value="1"/>
</dbReference>
<dbReference type="PROSITE" id="PS50048">
    <property type="entry name" value="ZN2_CY6_FUNGAL_2"/>
    <property type="match status" value="1"/>
</dbReference>
<dbReference type="STRING" id="104259.A0A0F7TMG4"/>
<dbReference type="GO" id="GO:0005634">
    <property type="term" value="C:nucleus"/>
    <property type="evidence" value="ECO:0007669"/>
    <property type="project" value="UniProtKB-SubCell"/>
</dbReference>
<evidence type="ECO:0000259" key="8">
    <source>
        <dbReference type="PROSITE" id="PS50048"/>
    </source>
</evidence>
<dbReference type="Gene3D" id="4.10.240.10">
    <property type="entry name" value="Zn(2)-C6 fungal-type DNA-binding domain"/>
    <property type="match status" value="1"/>
</dbReference>
<dbReference type="SMART" id="SM00906">
    <property type="entry name" value="Fungal_trans"/>
    <property type="match status" value="1"/>
</dbReference>
<dbReference type="GO" id="GO:0006351">
    <property type="term" value="P:DNA-templated transcription"/>
    <property type="evidence" value="ECO:0007669"/>
    <property type="project" value="InterPro"/>
</dbReference>
<dbReference type="CDD" id="cd12148">
    <property type="entry name" value="fungal_TF_MHR"/>
    <property type="match status" value="1"/>
</dbReference>
<name>A0A0F7TMG4_PENBI</name>
<keyword evidence="3" id="KW-0805">Transcription regulation</keyword>
<dbReference type="EMBL" id="CDHK01000002">
    <property type="protein sequence ID" value="CEJ56168.1"/>
    <property type="molecule type" value="Genomic_DNA"/>
</dbReference>
<evidence type="ECO:0000256" key="4">
    <source>
        <dbReference type="ARBA" id="ARBA00023125"/>
    </source>
</evidence>